<sequence>MILKRMQMEKNEINFVILNLKIMIYIYNCEKYIVKTKGLHQVNFLLKKIEVISTFLSLTKKCQTLSFCIKIMDLTLNNLMKYREKEIEFCFCLFLKKIAIKKKRILSRSRNNQCHIYSNNERSMSTKFQLDRISEEYKKFQENMKKLQKEKGSVEEKAIMKKKHNKDCKLVNGISNSNSTGIDTNEKKNRILDLIQEIYIHLSQDDSADALVQSDFNVDINYDLAFQVNMLHFVKIFDLKKYKK</sequence>
<feature type="coiled-coil region" evidence="1">
    <location>
        <begin position="130"/>
        <end position="157"/>
    </location>
</feature>
<evidence type="ECO:0000313" key="3">
    <source>
        <dbReference type="Proteomes" id="UP000023152"/>
    </source>
</evidence>
<dbReference type="AlphaFoldDB" id="X6MER6"/>
<protein>
    <submittedName>
        <fullName evidence="2">Uncharacterized protein</fullName>
    </submittedName>
</protein>
<proteinExistence type="predicted"/>
<comment type="caution">
    <text evidence="2">The sequence shown here is derived from an EMBL/GenBank/DDBJ whole genome shotgun (WGS) entry which is preliminary data.</text>
</comment>
<keyword evidence="3" id="KW-1185">Reference proteome</keyword>
<dbReference type="Proteomes" id="UP000023152">
    <property type="component" value="Unassembled WGS sequence"/>
</dbReference>
<reference evidence="2 3" key="1">
    <citation type="journal article" date="2013" name="Curr. Biol.">
        <title>The Genome of the Foraminiferan Reticulomyxa filosa.</title>
        <authorList>
            <person name="Glockner G."/>
            <person name="Hulsmann N."/>
            <person name="Schleicher M."/>
            <person name="Noegel A.A."/>
            <person name="Eichinger L."/>
            <person name="Gallinger C."/>
            <person name="Pawlowski J."/>
            <person name="Sierra R."/>
            <person name="Euteneuer U."/>
            <person name="Pillet L."/>
            <person name="Moustafa A."/>
            <person name="Platzer M."/>
            <person name="Groth M."/>
            <person name="Szafranski K."/>
            <person name="Schliwa M."/>
        </authorList>
    </citation>
    <scope>NUCLEOTIDE SEQUENCE [LARGE SCALE GENOMIC DNA]</scope>
</reference>
<evidence type="ECO:0000256" key="1">
    <source>
        <dbReference type="SAM" id="Coils"/>
    </source>
</evidence>
<accession>X6MER6</accession>
<evidence type="ECO:0000313" key="2">
    <source>
        <dbReference type="EMBL" id="ETO12176.1"/>
    </source>
</evidence>
<dbReference type="EMBL" id="ASPP01021654">
    <property type="protein sequence ID" value="ETO12176.1"/>
    <property type="molecule type" value="Genomic_DNA"/>
</dbReference>
<organism evidence="2 3">
    <name type="scientific">Reticulomyxa filosa</name>
    <dbReference type="NCBI Taxonomy" id="46433"/>
    <lineage>
        <taxon>Eukaryota</taxon>
        <taxon>Sar</taxon>
        <taxon>Rhizaria</taxon>
        <taxon>Retaria</taxon>
        <taxon>Foraminifera</taxon>
        <taxon>Monothalamids</taxon>
        <taxon>Reticulomyxidae</taxon>
        <taxon>Reticulomyxa</taxon>
    </lineage>
</organism>
<name>X6MER6_RETFI</name>
<gene>
    <name evidence="2" type="ORF">RFI_25200</name>
</gene>
<keyword evidence="1" id="KW-0175">Coiled coil</keyword>